<keyword evidence="3" id="KW-0548">Nucleotidyltransferase</keyword>
<protein>
    <submittedName>
        <fullName evidence="4">RNA dependent RNA polymerase</fullName>
    </submittedName>
</protein>
<evidence type="ECO:0000313" key="4">
    <source>
        <dbReference type="EMBL" id="UPW42175.1"/>
    </source>
</evidence>
<evidence type="ECO:0000256" key="3">
    <source>
        <dbReference type="ARBA" id="ARBA00022695"/>
    </source>
</evidence>
<keyword evidence="1" id="KW-0696">RNA-directed RNA polymerase</keyword>
<dbReference type="InterPro" id="IPR008686">
    <property type="entry name" value="RNA_pol_mitovir"/>
</dbReference>
<dbReference type="EMBL" id="ON001572">
    <property type="protein sequence ID" value="UPW42175.1"/>
    <property type="molecule type" value="Genomic_RNA"/>
</dbReference>
<dbReference type="Pfam" id="PF05919">
    <property type="entry name" value="Mitovir_RNA_pol"/>
    <property type="match status" value="1"/>
</dbReference>
<dbReference type="PANTHER" id="PTHR34456:SF13">
    <property type="entry name" value="REVERSE TRANSCRIPTASE DOMAIN-CONTAINING PROTEIN"/>
    <property type="match status" value="1"/>
</dbReference>
<evidence type="ECO:0000256" key="1">
    <source>
        <dbReference type="ARBA" id="ARBA00022484"/>
    </source>
</evidence>
<dbReference type="PANTHER" id="PTHR34456">
    <property type="entry name" value="MITOVIRUS RNA-DEPENDENT RNA POLYMERASE"/>
    <property type="match status" value="1"/>
</dbReference>
<proteinExistence type="predicted"/>
<accession>A0A9Y1G5A0</accession>
<keyword evidence="2" id="KW-0808">Transferase</keyword>
<dbReference type="InterPro" id="IPR043502">
    <property type="entry name" value="DNA/RNA_pol_sf"/>
</dbReference>
<dbReference type="GO" id="GO:0003968">
    <property type="term" value="F:RNA-directed RNA polymerase activity"/>
    <property type="evidence" value="ECO:0007669"/>
    <property type="project" value="UniProtKB-KW"/>
</dbReference>
<dbReference type="SUPFAM" id="SSF56672">
    <property type="entry name" value="DNA/RNA polymerases"/>
    <property type="match status" value="1"/>
</dbReference>
<name>A0A9Y1G5A0_9VIRU</name>
<reference evidence="4" key="1">
    <citation type="journal article" date="2022" name="Virus Evol.">
        <title>Resolving deep evolutionary relationships within the RNA virus phylum Lenarviricota.</title>
        <authorList>
            <person name="Sadiq S."/>
            <person name="Chen Y.M."/>
            <person name="Zhang Y.Z."/>
            <person name="Holmes E.C."/>
        </authorList>
    </citation>
    <scope>NUCLEOTIDE SEQUENCE</scope>
    <source>
        <strain evidence="4">162-k141_315931</strain>
    </source>
</reference>
<evidence type="ECO:0000256" key="2">
    <source>
        <dbReference type="ARBA" id="ARBA00022679"/>
    </source>
</evidence>
<organism evidence="4">
    <name type="scientific">Beijing sediment mito-like virus 5</name>
    <dbReference type="NCBI Taxonomy" id="2937046"/>
    <lineage>
        <taxon>Viruses</taxon>
        <taxon>Riboviria</taxon>
        <taxon>Orthornavirae</taxon>
        <taxon>Lenarviricota</taxon>
        <taxon>Howeltoviricetes</taxon>
        <taxon>Cryppavirales</taxon>
        <taxon>Mitoviridae</taxon>
    </lineage>
</organism>
<reference evidence="4" key="2">
    <citation type="submission" date="2022-03" db="EMBL/GenBank/DDBJ databases">
        <authorList>
            <person name="Chen Y.-M."/>
            <person name="Sadiq S."/>
            <person name="Zhang Y.-Z."/>
            <person name="Holmes E.C."/>
        </authorList>
    </citation>
    <scope>NUCLEOTIDE SEQUENCE</scope>
    <source>
        <strain evidence="4">162-k141_315931</strain>
    </source>
</reference>
<sequence>MVNIVRLIADHLNPELIKAVLVFMSRLSVLQKKGGLTFVALTLKACHIYVMQFIASSKRQSFINSCSYGVHVSLTSSGLPRLLPLYFRNKIRDGDKDHIKIVLTLCNLYRVLPFPGKVKLATITDEWKGSYPCGMISFIPKFWSLLNPKPFTFIWNPFAIMASGSIVNGKRGNSMSGFFKALLLLYKDKSLWESITWFFNDLPARRGWKARTQSAFKGLAELAVLLNAAYPNFPFLPLGRLAFKEEPGKVRVFAMSDCVTQWVLHPLHQWLFTILRSISSVDATFDQQAGVDLLQSKIVAGKRVVFSLDLSAATDRLPLLLQQALLNCVYPKLGDHWANLLVNRDYSVPPHSTLPVNPGSVRYGAGQPMGAYSSWAMLAITHHFIVQYCAFRVYNKVSFFQDYLVLGDDLLLLDPKVAKMYLSVMKQLDVGVNLSKSLVSDKGIGEFAKQLISPSGLLQGLSLKEFSSLGNQLSNVLALSKKLKAKRSNILRLFGFGSLSCGHSVPSFFKRSMRSMLDHLLVSPLCSDKYDWFTWFSLISHACFLDISKVIGYIYYFLWSFEYQKYKFVGKLGLEVDAILRDQNKDVAAALLSYWAPRASKDVSLKGTSYKSLAVIPEEEKLVLEWLKNHLNSVFSSGSLFSTILYGASPDLVPRCISWELSFESENSYHLFSQITTDFLWSVVSRDPKAWIVNNYLGQDYFDINDFMSQQESSFSYRPDSLKDMSLALQLKADFFKEFVINKKTTILDIIKR</sequence>